<dbReference type="Gene3D" id="3.30.40.10">
    <property type="entry name" value="Zinc/RING finger domain, C3HC4 (zinc finger)"/>
    <property type="match status" value="1"/>
</dbReference>
<name>A0AAV6WEG6_9LAMI</name>
<accession>A0AAV6WEG6</accession>
<dbReference type="EMBL" id="WHWC01000014">
    <property type="protein sequence ID" value="KAG8369626.1"/>
    <property type="molecule type" value="Genomic_DNA"/>
</dbReference>
<evidence type="ECO:0000313" key="7">
    <source>
        <dbReference type="Proteomes" id="UP000826271"/>
    </source>
</evidence>
<evidence type="ECO:0000313" key="6">
    <source>
        <dbReference type="EMBL" id="KAG8369626.1"/>
    </source>
</evidence>
<organism evidence="6 7">
    <name type="scientific">Buddleja alternifolia</name>
    <dbReference type="NCBI Taxonomy" id="168488"/>
    <lineage>
        <taxon>Eukaryota</taxon>
        <taxon>Viridiplantae</taxon>
        <taxon>Streptophyta</taxon>
        <taxon>Embryophyta</taxon>
        <taxon>Tracheophyta</taxon>
        <taxon>Spermatophyta</taxon>
        <taxon>Magnoliopsida</taxon>
        <taxon>eudicotyledons</taxon>
        <taxon>Gunneridae</taxon>
        <taxon>Pentapetalae</taxon>
        <taxon>asterids</taxon>
        <taxon>lamiids</taxon>
        <taxon>Lamiales</taxon>
        <taxon>Scrophulariaceae</taxon>
        <taxon>Buddlejeae</taxon>
        <taxon>Buddleja</taxon>
    </lineage>
</organism>
<keyword evidence="1" id="KW-0479">Metal-binding</keyword>
<feature type="domain" description="RING-CH-type" evidence="5">
    <location>
        <begin position="52"/>
        <end position="112"/>
    </location>
</feature>
<evidence type="ECO:0000259" key="5">
    <source>
        <dbReference type="PROSITE" id="PS51292"/>
    </source>
</evidence>
<keyword evidence="7" id="KW-1185">Reference proteome</keyword>
<evidence type="ECO:0000256" key="1">
    <source>
        <dbReference type="ARBA" id="ARBA00022723"/>
    </source>
</evidence>
<keyword evidence="3" id="KW-0862">Zinc</keyword>
<comment type="caution">
    <text evidence="6">The sequence shown here is derived from an EMBL/GenBank/DDBJ whole genome shotgun (WGS) entry which is preliminary data.</text>
</comment>
<dbReference type="PANTHER" id="PTHR46158">
    <property type="entry name" value="OS02G0165000 PROTEIN"/>
    <property type="match status" value="1"/>
</dbReference>
<evidence type="ECO:0000256" key="2">
    <source>
        <dbReference type="ARBA" id="ARBA00022771"/>
    </source>
</evidence>
<gene>
    <name evidence="6" type="ORF">BUALT_Bualt14G0033200</name>
</gene>
<evidence type="ECO:0000256" key="3">
    <source>
        <dbReference type="ARBA" id="ARBA00022833"/>
    </source>
</evidence>
<dbReference type="PROSITE" id="PS51292">
    <property type="entry name" value="ZF_RING_CH"/>
    <property type="match status" value="1"/>
</dbReference>
<reference evidence="6" key="1">
    <citation type="submission" date="2019-10" db="EMBL/GenBank/DDBJ databases">
        <authorList>
            <person name="Zhang R."/>
            <person name="Pan Y."/>
            <person name="Wang J."/>
            <person name="Ma R."/>
            <person name="Yu S."/>
        </authorList>
    </citation>
    <scope>NUCLEOTIDE SEQUENCE</scope>
    <source>
        <strain evidence="6">LA-IB0</strain>
        <tissue evidence="6">Leaf</tissue>
    </source>
</reference>
<dbReference type="AlphaFoldDB" id="A0AAV6WEG6"/>
<dbReference type="InterPro" id="IPR011016">
    <property type="entry name" value="Znf_RING-CH"/>
</dbReference>
<keyword evidence="2" id="KW-0863">Zinc-finger</keyword>
<proteinExistence type="predicted"/>
<protein>
    <recommendedName>
        <fullName evidence="5">RING-CH-type domain-containing protein</fullName>
    </recommendedName>
</protein>
<sequence length="146" mass="16161">MEAKAKGVVNLLSESSSSSSDEDRIIQEVGEQLIVTVKTPTHGSLDGEPDEMVRKEEAVCKFCFEIFQADNVLKTKCSCEFITLIHEECAIECYRKQGNIKCTACEQDIENIPVTLSGAKDIQSTPAMLSRADKEKLEKPSSTTKR</sequence>
<dbReference type="Proteomes" id="UP000826271">
    <property type="component" value="Unassembled WGS sequence"/>
</dbReference>
<feature type="region of interest" description="Disordered" evidence="4">
    <location>
        <begin position="125"/>
        <end position="146"/>
    </location>
</feature>
<evidence type="ECO:0000256" key="4">
    <source>
        <dbReference type="SAM" id="MobiDB-lite"/>
    </source>
</evidence>
<dbReference type="InterPro" id="IPR013083">
    <property type="entry name" value="Znf_RING/FYVE/PHD"/>
</dbReference>
<dbReference type="GO" id="GO:0008270">
    <property type="term" value="F:zinc ion binding"/>
    <property type="evidence" value="ECO:0007669"/>
    <property type="project" value="UniProtKB-KW"/>
</dbReference>
<dbReference type="PANTHER" id="PTHR46158:SF1">
    <property type="entry name" value="RING_U-BOX SUPERFAMILY PROTEIN"/>
    <property type="match status" value="1"/>
</dbReference>